<dbReference type="RefSeq" id="WP_359588653.1">
    <property type="nucleotide sequence ID" value="NZ_JBEYXG010000008.1"/>
</dbReference>
<keyword evidence="3" id="KW-1185">Reference proteome</keyword>
<evidence type="ECO:0008006" key="4">
    <source>
        <dbReference type="Google" id="ProtNLM"/>
    </source>
</evidence>
<accession>A0ABW7U4I2</accession>
<gene>
    <name evidence="2" type="ORF">ACH407_13300</name>
</gene>
<organism evidence="2 3">
    <name type="scientific">Streptomyces litmocidini</name>
    <dbReference type="NCBI Taxonomy" id="67318"/>
    <lineage>
        <taxon>Bacteria</taxon>
        <taxon>Bacillati</taxon>
        <taxon>Actinomycetota</taxon>
        <taxon>Actinomycetes</taxon>
        <taxon>Kitasatosporales</taxon>
        <taxon>Streptomycetaceae</taxon>
        <taxon>Streptomyces</taxon>
    </lineage>
</organism>
<feature type="region of interest" description="Disordered" evidence="1">
    <location>
        <begin position="123"/>
        <end position="142"/>
    </location>
</feature>
<evidence type="ECO:0000313" key="2">
    <source>
        <dbReference type="EMBL" id="MFI1714534.1"/>
    </source>
</evidence>
<evidence type="ECO:0000256" key="1">
    <source>
        <dbReference type="SAM" id="MobiDB-lite"/>
    </source>
</evidence>
<feature type="compositionally biased region" description="Basic residues" evidence="1">
    <location>
        <begin position="131"/>
        <end position="142"/>
    </location>
</feature>
<protein>
    <recommendedName>
        <fullName evidence="4">DoxX family membrane protein</fullName>
    </recommendedName>
</protein>
<comment type="caution">
    <text evidence="2">The sequence shown here is derived from an EMBL/GenBank/DDBJ whole genome shotgun (WGS) entry which is preliminary data.</text>
</comment>
<dbReference type="Proteomes" id="UP001611339">
    <property type="component" value="Unassembled WGS sequence"/>
</dbReference>
<dbReference type="PANTHER" id="PTHR36974">
    <property type="entry name" value="MEMBRANE PROTEIN-RELATED"/>
    <property type="match status" value="1"/>
</dbReference>
<proteinExistence type="predicted"/>
<evidence type="ECO:0000313" key="3">
    <source>
        <dbReference type="Proteomes" id="UP001611339"/>
    </source>
</evidence>
<reference evidence="2 3" key="1">
    <citation type="submission" date="2024-10" db="EMBL/GenBank/DDBJ databases">
        <title>The Natural Products Discovery Center: Release of the First 8490 Sequenced Strains for Exploring Actinobacteria Biosynthetic Diversity.</title>
        <authorList>
            <person name="Kalkreuter E."/>
            <person name="Kautsar S.A."/>
            <person name="Yang D."/>
            <person name="Bader C.D."/>
            <person name="Teijaro C.N."/>
            <person name="Fluegel L."/>
            <person name="Davis C.M."/>
            <person name="Simpson J.R."/>
            <person name="Lauterbach L."/>
            <person name="Steele A.D."/>
            <person name="Gui C."/>
            <person name="Meng S."/>
            <person name="Li G."/>
            <person name="Viehrig K."/>
            <person name="Ye F."/>
            <person name="Su P."/>
            <person name="Kiefer A.F."/>
            <person name="Nichols A."/>
            <person name="Cepeda A.J."/>
            <person name="Yan W."/>
            <person name="Fan B."/>
            <person name="Jiang Y."/>
            <person name="Adhikari A."/>
            <person name="Zheng C.-J."/>
            <person name="Schuster L."/>
            <person name="Cowan T.M."/>
            <person name="Smanski M.J."/>
            <person name="Chevrette M.G."/>
            <person name="De Carvalho L.P.S."/>
            <person name="Shen B."/>
        </authorList>
    </citation>
    <scope>NUCLEOTIDE SEQUENCE [LARGE SCALE GENOMIC DNA]</scope>
    <source>
        <strain evidence="2 3">NPDC020602</strain>
    </source>
</reference>
<dbReference type="EMBL" id="JBIRUI010000005">
    <property type="protein sequence ID" value="MFI1714534.1"/>
    <property type="molecule type" value="Genomic_DNA"/>
</dbReference>
<dbReference type="PANTHER" id="PTHR36974:SF1">
    <property type="entry name" value="DOXX FAMILY MEMBRANE PROTEIN"/>
    <property type="match status" value="1"/>
</dbReference>
<sequence>MPGSTTSARLLSGLLIGAGVAHFVAPRQFDAMVPRSLPGSPRTWTHLSGLAEIAVGAAVAHPRTRGAGALAAAGLFTAVFPANVKMAYDWRHRPAPLRAAALARLPLQVPLVLWAARLHADGSAAGPRRAPLTRRHSAPSVK</sequence>
<name>A0ABW7U4I2_9ACTN</name>